<evidence type="ECO:0000256" key="1">
    <source>
        <dbReference type="ARBA" id="ARBA00004123"/>
    </source>
</evidence>
<evidence type="ECO:0000313" key="13">
    <source>
        <dbReference type="Ensembl" id="ENSBTAP00000076200.1"/>
    </source>
</evidence>
<dbReference type="InterPro" id="IPR048371">
    <property type="entry name" value="ZNHIT3_C"/>
</dbReference>
<evidence type="ECO:0000256" key="3">
    <source>
        <dbReference type="ARBA" id="ARBA00021568"/>
    </source>
</evidence>
<evidence type="ECO:0000256" key="5">
    <source>
        <dbReference type="ARBA" id="ARBA00022553"/>
    </source>
</evidence>
<dbReference type="Ensembl" id="ENSBTAT00000088427.2">
    <property type="protein sequence ID" value="ENSBTAP00000076200.1"/>
    <property type="gene ID" value="ENSBTAG00000012672.8"/>
</dbReference>
<dbReference type="PANTHER" id="PTHR13483:SF11">
    <property type="entry name" value="ZINC FINGER HIT DOMAIN-CONTAINING PROTEIN 3"/>
    <property type="match status" value="1"/>
</dbReference>
<dbReference type="FunFam" id="3.30.60.190:FF:000002">
    <property type="entry name" value="Zinc finger HIT domain-containing protein 3"/>
    <property type="match status" value="1"/>
</dbReference>
<gene>
    <name evidence="13" type="primary">ZNHIT3</name>
</gene>
<organism evidence="13 14">
    <name type="scientific">Bos taurus</name>
    <name type="common">Bovine</name>
    <dbReference type="NCBI Taxonomy" id="9913"/>
    <lineage>
        <taxon>Eukaryota</taxon>
        <taxon>Metazoa</taxon>
        <taxon>Chordata</taxon>
        <taxon>Craniata</taxon>
        <taxon>Vertebrata</taxon>
        <taxon>Euteleostomi</taxon>
        <taxon>Mammalia</taxon>
        <taxon>Eutheria</taxon>
        <taxon>Laurasiatheria</taxon>
        <taxon>Artiodactyla</taxon>
        <taxon>Ruminantia</taxon>
        <taxon>Pecora</taxon>
        <taxon>Bovidae</taxon>
        <taxon>Bovinae</taxon>
        <taxon>Bos</taxon>
    </lineage>
</organism>
<dbReference type="PROSITE" id="PS51083">
    <property type="entry name" value="ZF_HIT"/>
    <property type="match status" value="1"/>
</dbReference>
<accession>A0AAA9RVA0</accession>
<comment type="subunit">
    <text evidence="10">Thyroid receptor interacting proteins (TRIPs) specifically interact with the ligand binding domain of the thyroid receptor (TR). Requires the presence of thyroid hormone for its interaction. Interacts with NUFIP1. Interacts (via HIT-type zinc finger) with the RUVBL1/RUVBL2 complex in the presence of ADP.</text>
</comment>
<dbReference type="Pfam" id="PF21373">
    <property type="entry name" value="ZNHIT3_C"/>
    <property type="match status" value="1"/>
</dbReference>
<dbReference type="InterPro" id="IPR051639">
    <property type="entry name" value="BCD1"/>
</dbReference>
<evidence type="ECO:0000256" key="10">
    <source>
        <dbReference type="ARBA" id="ARBA00046946"/>
    </source>
</evidence>
<feature type="domain" description="HIT-type" evidence="12">
    <location>
        <begin position="11"/>
        <end position="51"/>
    </location>
</feature>
<name>A0AAA9RVA0_BOVIN</name>
<evidence type="ECO:0000313" key="14">
    <source>
        <dbReference type="Proteomes" id="UP000009136"/>
    </source>
</evidence>
<reference evidence="13" key="2">
    <citation type="submission" date="2025-08" db="UniProtKB">
        <authorList>
            <consortium name="Ensembl"/>
        </authorList>
    </citation>
    <scope>IDENTIFICATION</scope>
    <source>
        <strain evidence="13">Hereford</strain>
    </source>
</reference>
<reference evidence="13" key="3">
    <citation type="submission" date="2025-09" db="UniProtKB">
        <authorList>
            <consortium name="Ensembl"/>
        </authorList>
    </citation>
    <scope>IDENTIFICATION</scope>
    <source>
        <strain evidence="13">Hereford</strain>
    </source>
</reference>
<evidence type="ECO:0000256" key="11">
    <source>
        <dbReference type="PROSITE-ProRule" id="PRU00453"/>
    </source>
</evidence>
<evidence type="ECO:0000256" key="8">
    <source>
        <dbReference type="ARBA" id="ARBA00022833"/>
    </source>
</evidence>
<protein>
    <recommendedName>
        <fullName evidence="3">Zinc finger HIT domain-containing protein 3</fullName>
    </recommendedName>
</protein>
<evidence type="ECO:0000256" key="9">
    <source>
        <dbReference type="ARBA" id="ARBA00023242"/>
    </source>
</evidence>
<comment type="subcellular location">
    <subcellularLocation>
        <location evidence="2">Cytoplasm</location>
    </subcellularLocation>
    <subcellularLocation>
        <location evidence="1">Nucleus</location>
    </subcellularLocation>
</comment>
<evidence type="ECO:0000256" key="6">
    <source>
        <dbReference type="ARBA" id="ARBA00022723"/>
    </source>
</evidence>
<sequence>MSSLSCGTAVCVVCLEKPKYRCPACRVPYCSLPCFRKHKGKAPFFVDRNLCLSEQCRPAAGPVEKKIRSALTAKTKKPVENEGSLDDDDSVADFLNSDEEEDRVSLQNLKNLGESAALRSLLLNPHLRQLMVDLDQADDKAKLMRACMQEPLFVEFADCCLSIVEPSQNEDP</sequence>
<dbReference type="GO" id="GO:0008270">
    <property type="term" value="F:zinc ion binding"/>
    <property type="evidence" value="ECO:0007669"/>
    <property type="project" value="UniProtKB-UniRule"/>
</dbReference>
<evidence type="ECO:0000256" key="7">
    <source>
        <dbReference type="ARBA" id="ARBA00022771"/>
    </source>
</evidence>
<dbReference type="GO" id="GO:0005634">
    <property type="term" value="C:nucleus"/>
    <property type="evidence" value="ECO:0007669"/>
    <property type="project" value="UniProtKB-SubCell"/>
</dbReference>
<dbReference type="CDD" id="cd23024">
    <property type="entry name" value="zf-HIT_ZNHIT2-3"/>
    <property type="match status" value="1"/>
</dbReference>
<reference evidence="13" key="1">
    <citation type="submission" date="2018-03" db="EMBL/GenBank/DDBJ databases">
        <title>ARS-UCD1.2.</title>
        <authorList>
            <person name="Rosen B.D."/>
            <person name="Bickhart D.M."/>
            <person name="Koren S."/>
            <person name="Schnabel R.D."/>
            <person name="Hall R."/>
            <person name="Zimin A."/>
            <person name="Dreischer C."/>
            <person name="Schultheiss S."/>
            <person name="Schroeder S.G."/>
            <person name="Elsik C.G."/>
            <person name="Couldrey C."/>
            <person name="Liu G.E."/>
            <person name="Van Tassell C.P."/>
            <person name="Phillippy A.M."/>
            <person name="Smith T.P.L."/>
            <person name="Medrano J.F."/>
        </authorList>
    </citation>
    <scope>NUCLEOTIDE SEQUENCE [LARGE SCALE GENOMIC DNA]</scope>
    <source>
        <strain evidence="13">Hereford</strain>
    </source>
</reference>
<dbReference type="InterPro" id="IPR007529">
    <property type="entry name" value="Znf_HIT"/>
</dbReference>
<dbReference type="Gene3D" id="3.30.60.190">
    <property type="match status" value="1"/>
</dbReference>
<keyword evidence="4" id="KW-0963">Cytoplasm</keyword>
<dbReference type="GeneTree" id="ENSGT00390000010822"/>
<dbReference type="AlphaFoldDB" id="A0AAA9RVA0"/>
<dbReference type="Pfam" id="PF04438">
    <property type="entry name" value="zf-HIT"/>
    <property type="match status" value="1"/>
</dbReference>
<evidence type="ECO:0000256" key="2">
    <source>
        <dbReference type="ARBA" id="ARBA00004496"/>
    </source>
</evidence>
<keyword evidence="14" id="KW-1185">Reference proteome</keyword>
<keyword evidence="9" id="KW-0539">Nucleus</keyword>
<evidence type="ECO:0000256" key="4">
    <source>
        <dbReference type="ARBA" id="ARBA00022490"/>
    </source>
</evidence>
<proteinExistence type="predicted"/>
<keyword evidence="7 11" id="KW-0863">Zinc-finger</keyword>
<dbReference type="GO" id="GO:0005737">
    <property type="term" value="C:cytoplasm"/>
    <property type="evidence" value="ECO:0007669"/>
    <property type="project" value="UniProtKB-SubCell"/>
</dbReference>
<dbReference type="PANTHER" id="PTHR13483">
    <property type="entry name" value="BOX C_D SNORNA PROTEIN 1-RELATED"/>
    <property type="match status" value="1"/>
</dbReference>
<dbReference type="Proteomes" id="UP000009136">
    <property type="component" value="Chromosome 19"/>
</dbReference>
<keyword evidence="6" id="KW-0479">Metal-binding</keyword>
<keyword evidence="8" id="KW-0862">Zinc</keyword>
<dbReference type="SUPFAM" id="SSF144232">
    <property type="entry name" value="HIT/MYND zinc finger-like"/>
    <property type="match status" value="1"/>
</dbReference>
<keyword evidence="5" id="KW-0597">Phosphoprotein</keyword>
<evidence type="ECO:0000259" key="12">
    <source>
        <dbReference type="PROSITE" id="PS51083"/>
    </source>
</evidence>